<sequence length="693" mass="77458">MNFQRPVSNIWNNKSNKLSQLNQLIYRSNLLGSNLSITNFGGGNTSSKIIVKDPITKKKEKVLYVKGSGGDLGSIKEDGFASLYQEKLNNLKNIYRGIKYEDEMVSYYPMCTFNNNSRAASIDTPLHAFVPYDEVDHSHPDSIIALATMKGGREIVKKVFDNKIGWIDWQRPGFDLGLKMERLIKAYPNIEGIVLGHHGLFNWGKSSNECYNNSIRIIREAQIYLNQNIKKYSFGKPKYKQKTDPLFERKLISILRGCLSIDNSKIVHSNKSNRILEFVNSSNLIKTSSIGTSCPDHFLRTKRLPLVLPSLFDLKKNDHNLKSIVIENIKKYKSAYSKYYNRNKDKNSPNLRDPYPVIVLIPEYGMLSFAKNKTTARIASEFFGNAINVMKGAEGITNYTSLTEKEAFGIEYWELEEAKLKRMPPEKALAGKVAIITGAAGGIGTATAKKFLAEGCCVILTDIDKKTLSMVEKELSSEFNSEVIYSIVMDVTNETQVKKAVRQGMETFGGIDILVANAGFSSAAAFEKTSTKLWNKNMNVLSKGCFIISREVYSQMIDQDLGGSIIFIASKNALSASKEASAYSVAKSSILHLSRSIALEGASYKIRSNVINPDAVIRNSKIWNSEWKTQRAATYKIPTNKLEEFYKNRSLLKVSVFPEDIAEGVFFFASSVSKKSTGNILNVDGGNITAFAR</sequence>
<dbReference type="InterPro" id="IPR013454">
    <property type="entry name" value="Bifunc_RhaD/ADH"/>
</dbReference>
<dbReference type="EMBL" id="UINC01001366">
    <property type="protein sequence ID" value="SUZ78768.1"/>
    <property type="molecule type" value="Genomic_DNA"/>
</dbReference>
<comment type="similarity">
    <text evidence="1">Belongs to the short-chain dehydrogenases/reductases (SDR) family.</text>
</comment>
<dbReference type="PROSITE" id="PS00061">
    <property type="entry name" value="ADH_SHORT"/>
    <property type="match status" value="1"/>
</dbReference>
<dbReference type="FunFam" id="3.40.50.720:FF:000084">
    <property type="entry name" value="Short-chain dehydrogenase reductase"/>
    <property type="match status" value="1"/>
</dbReference>
<keyword evidence="2" id="KW-0560">Oxidoreductase</keyword>
<dbReference type="PRINTS" id="PR00080">
    <property type="entry name" value="SDRFAMILY"/>
</dbReference>
<dbReference type="InterPro" id="IPR001303">
    <property type="entry name" value="Aldolase_II/adducin_N"/>
</dbReference>
<organism evidence="4">
    <name type="scientific">marine metagenome</name>
    <dbReference type="NCBI Taxonomy" id="408172"/>
    <lineage>
        <taxon>unclassified sequences</taxon>
        <taxon>metagenomes</taxon>
        <taxon>ecological metagenomes</taxon>
    </lineage>
</organism>
<dbReference type="InterPro" id="IPR002347">
    <property type="entry name" value="SDR_fam"/>
</dbReference>
<dbReference type="Gene3D" id="3.40.50.720">
    <property type="entry name" value="NAD(P)-binding Rossmann-like Domain"/>
    <property type="match status" value="1"/>
</dbReference>
<dbReference type="AlphaFoldDB" id="A0A381QII9"/>
<dbReference type="PANTHER" id="PTHR43669:SF8">
    <property type="entry name" value="SHORT-CHAIN TYPE DEHYDROGENASE_REDUCTASE-RELATED"/>
    <property type="match status" value="1"/>
</dbReference>
<evidence type="ECO:0000256" key="2">
    <source>
        <dbReference type="ARBA" id="ARBA00023002"/>
    </source>
</evidence>
<accession>A0A381QII9</accession>
<proteinExistence type="inferred from homology"/>
<dbReference type="PRINTS" id="PR00081">
    <property type="entry name" value="GDHRDH"/>
</dbReference>
<dbReference type="Pfam" id="PF00596">
    <property type="entry name" value="Aldolase_II"/>
    <property type="match status" value="1"/>
</dbReference>
<dbReference type="PANTHER" id="PTHR43669">
    <property type="entry name" value="5-KETO-D-GLUCONATE 5-REDUCTASE"/>
    <property type="match status" value="1"/>
</dbReference>
<dbReference type="SUPFAM" id="SSF53639">
    <property type="entry name" value="AraD/HMP-PK domain-like"/>
    <property type="match status" value="1"/>
</dbReference>
<dbReference type="NCBIfam" id="NF006189">
    <property type="entry name" value="PRK08324.1-3"/>
    <property type="match status" value="1"/>
</dbReference>
<evidence type="ECO:0000256" key="1">
    <source>
        <dbReference type="ARBA" id="ARBA00006484"/>
    </source>
</evidence>
<feature type="domain" description="Class II aldolase/adducin N-terminal" evidence="3">
    <location>
        <begin position="23"/>
        <end position="225"/>
    </location>
</feature>
<dbReference type="GO" id="GO:0016491">
    <property type="term" value="F:oxidoreductase activity"/>
    <property type="evidence" value="ECO:0007669"/>
    <property type="project" value="UniProtKB-KW"/>
</dbReference>
<evidence type="ECO:0000313" key="4">
    <source>
        <dbReference type="EMBL" id="SUZ78768.1"/>
    </source>
</evidence>
<dbReference type="InterPro" id="IPR020904">
    <property type="entry name" value="Sc_DH/Rdtase_CS"/>
</dbReference>
<dbReference type="InterPro" id="IPR036409">
    <property type="entry name" value="Aldolase_II/adducin_N_sf"/>
</dbReference>
<reference evidence="4" key="1">
    <citation type="submission" date="2018-05" db="EMBL/GenBank/DDBJ databases">
        <authorList>
            <person name="Lanie J.A."/>
            <person name="Ng W.-L."/>
            <person name="Kazmierczak K.M."/>
            <person name="Andrzejewski T.M."/>
            <person name="Davidsen T.M."/>
            <person name="Wayne K.J."/>
            <person name="Tettelin H."/>
            <person name="Glass J.I."/>
            <person name="Rusch D."/>
            <person name="Podicherti R."/>
            <person name="Tsui H.-C.T."/>
            <person name="Winkler M.E."/>
        </authorList>
    </citation>
    <scope>NUCLEOTIDE SEQUENCE</scope>
</reference>
<dbReference type="SUPFAM" id="SSF51735">
    <property type="entry name" value="NAD(P)-binding Rossmann-fold domains"/>
    <property type="match status" value="1"/>
</dbReference>
<protein>
    <recommendedName>
        <fullName evidence="3">Class II aldolase/adducin N-terminal domain-containing protein</fullName>
    </recommendedName>
</protein>
<name>A0A381QII9_9ZZZZ</name>
<dbReference type="SMART" id="SM01007">
    <property type="entry name" value="Aldolase_II"/>
    <property type="match status" value="1"/>
</dbReference>
<dbReference type="InterPro" id="IPR036291">
    <property type="entry name" value="NAD(P)-bd_dom_sf"/>
</dbReference>
<dbReference type="NCBIfam" id="TIGR02632">
    <property type="entry name" value="RhaD_aldol-ADH"/>
    <property type="match status" value="1"/>
</dbReference>
<evidence type="ECO:0000259" key="3">
    <source>
        <dbReference type="SMART" id="SM01007"/>
    </source>
</evidence>
<dbReference type="Pfam" id="PF13561">
    <property type="entry name" value="adh_short_C2"/>
    <property type="match status" value="1"/>
</dbReference>
<dbReference type="Gene3D" id="3.40.225.10">
    <property type="entry name" value="Class II aldolase/adducin N-terminal domain"/>
    <property type="match status" value="1"/>
</dbReference>
<gene>
    <name evidence="4" type="ORF">METZ01_LOCUS31622</name>
</gene>